<evidence type="ECO:0000313" key="6">
    <source>
        <dbReference type="Proteomes" id="UP000199226"/>
    </source>
</evidence>
<evidence type="ECO:0000256" key="3">
    <source>
        <dbReference type="ARBA" id="ARBA00044507"/>
    </source>
</evidence>
<dbReference type="AlphaFoldDB" id="A0A1G9SJY3"/>
<evidence type="ECO:0000256" key="1">
    <source>
        <dbReference type="ARBA" id="ARBA00001933"/>
    </source>
</evidence>
<dbReference type="OrthoDB" id="9787096at2"/>
<dbReference type="RefSeq" id="WP_090704179.1">
    <property type="nucleotide sequence ID" value="NZ_FNHH01000010.1"/>
</dbReference>
<sequence>MKRRDLIKYLSLAPITGAVVGSGVPFRADAATIVKPKRDLINELGIRRFINASGPYTAISASLMHDEVMEAINSSSKGFVMYGEVQDKVGEKIAAICHSEAAMVTAGCSSALLLGTAAALTGMDRNKVAQLPDVENFDKNEVIVQKSHNYGYIHVLNNTGIKKVLVETSEDLEKAISSKTALMYFLNDHTPDGKIKHQEWLAVAKKNNIPTIIDIAADVPPVENLWKFNDMGFDMVCVSGGKAIRGPQSTGILMGRKHLVAAARLSAPPDNKNIGRGMKVNKEEIFGLYAALERYVKQDHEKEWKMWESQVAVIDNAVKKIKGVSTEIVIPPIHNRTPNLSIFWDSASINLTTKQMTENLRDGNPSIEVGIRSASVPSQSGALNITVWMLQPGEEKIVARRIREELLKASVS</sequence>
<dbReference type="InterPro" id="IPR018319">
    <property type="entry name" value="SelA-like"/>
</dbReference>
<accession>A0A1G9SJY3</accession>
<evidence type="ECO:0000256" key="4">
    <source>
        <dbReference type="PIRSR" id="PIRSR618319-50"/>
    </source>
</evidence>
<dbReference type="PANTHER" id="PTHR32328">
    <property type="entry name" value="L-SERYL-TRNA(SEC) SELENIUM TRANSFERASE"/>
    <property type="match status" value="1"/>
</dbReference>
<dbReference type="InterPro" id="IPR015421">
    <property type="entry name" value="PyrdxlP-dep_Trfase_major"/>
</dbReference>
<dbReference type="STRING" id="990371.SAMN05421813_11088"/>
<dbReference type="InterPro" id="IPR015424">
    <property type="entry name" value="PyrdxlP-dep_Trfase"/>
</dbReference>
<proteinExistence type="inferred from homology"/>
<dbReference type="Gene3D" id="3.40.640.10">
    <property type="entry name" value="Type I PLP-dependent aspartate aminotransferase-like (Major domain)"/>
    <property type="match status" value="1"/>
</dbReference>
<reference evidence="6" key="1">
    <citation type="submission" date="2016-10" db="EMBL/GenBank/DDBJ databases">
        <authorList>
            <person name="Varghese N."/>
            <person name="Submissions S."/>
        </authorList>
    </citation>
    <scope>NUCLEOTIDE SEQUENCE [LARGE SCALE GENOMIC DNA]</scope>
    <source>
        <strain evidence="6">DSM 24536</strain>
    </source>
</reference>
<keyword evidence="6" id="KW-1185">Reference proteome</keyword>
<dbReference type="Pfam" id="PF03841">
    <property type="entry name" value="SelA"/>
    <property type="match status" value="1"/>
</dbReference>
<evidence type="ECO:0000313" key="5">
    <source>
        <dbReference type="EMBL" id="SDM35607.1"/>
    </source>
</evidence>
<comment type="cofactor">
    <cofactor evidence="1 4">
        <name>pyridoxal 5'-phosphate</name>
        <dbReference type="ChEBI" id="CHEBI:597326"/>
    </cofactor>
</comment>
<name>A0A1G9SJY3_9SPHI</name>
<dbReference type="PANTHER" id="PTHR32328:SF0">
    <property type="entry name" value="L-SERYL-TRNA(SEC) SELENIUM TRANSFERASE"/>
    <property type="match status" value="1"/>
</dbReference>
<comment type="similarity">
    <text evidence="3">Belongs to the SelA family.</text>
</comment>
<dbReference type="EMBL" id="FNHH01000010">
    <property type="protein sequence ID" value="SDM35607.1"/>
    <property type="molecule type" value="Genomic_DNA"/>
</dbReference>
<feature type="modified residue" description="N6-(pyridoxal phosphate)lysine" evidence="4">
    <location>
        <position position="242"/>
    </location>
</feature>
<dbReference type="Proteomes" id="UP000199226">
    <property type="component" value="Unassembled WGS sequence"/>
</dbReference>
<evidence type="ECO:0000256" key="2">
    <source>
        <dbReference type="ARBA" id="ARBA00022898"/>
    </source>
</evidence>
<keyword evidence="5" id="KW-0808">Transferase</keyword>
<dbReference type="GO" id="GO:0004125">
    <property type="term" value="F:L-seryl-tRNA(Sec) selenium transferase activity"/>
    <property type="evidence" value="ECO:0007669"/>
    <property type="project" value="TreeGrafter"/>
</dbReference>
<protein>
    <submittedName>
        <fullName evidence="5">L-seryl-tRNA(Ser) seleniumtransferase</fullName>
    </submittedName>
</protein>
<gene>
    <name evidence="5" type="ORF">SAMN05421813_11088</name>
</gene>
<organism evidence="5 6">
    <name type="scientific">Daejeonella rubra</name>
    <dbReference type="NCBI Taxonomy" id="990371"/>
    <lineage>
        <taxon>Bacteria</taxon>
        <taxon>Pseudomonadati</taxon>
        <taxon>Bacteroidota</taxon>
        <taxon>Sphingobacteriia</taxon>
        <taxon>Sphingobacteriales</taxon>
        <taxon>Sphingobacteriaceae</taxon>
        <taxon>Daejeonella</taxon>
    </lineage>
</organism>
<dbReference type="SUPFAM" id="SSF53383">
    <property type="entry name" value="PLP-dependent transferases"/>
    <property type="match status" value="1"/>
</dbReference>
<keyword evidence="2 4" id="KW-0663">Pyridoxal phosphate</keyword>